<organism evidence="3 4">
    <name type="scientific">Candidatus Phaeomarinibacter ectocarpi</name>
    <dbReference type="NCBI Taxonomy" id="1458461"/>
    <lineage>
        <taxon>Bacteria</taxon>
        <taxon>Pseudomonadati</taxon>
        <taxon>Pseudomonadota</taxon>
        <taxon>Alphaproteobacteria</taxon>
        <taxon>Hyphomicrobiales</taxon>
        <taxon>Parvibaculaceae</taxon>
        <taxon>Candidatus Phaeomarinibacter</taxon>
    </lineage>
</organism>
<evidence type="ECO:0000256" key="1">
    <source>
        <dbReference type="SAM" id="Phobius"/>
    </source>
</evidence>
<protein>
    <submittedName>
        <fullName evidence="3">AsmA family protein</fullName>
    </submittedName>
</protein>
<dbReference type="PANTHER" id="PTHR30441:SF4">
    <property type="entry name" value="PROTEIN ASMA"/>
    <property type="match status" value="1"/>
</dbReference>
<feature type="domain" description="AsmA" evidence="2">
    <location>
        <begin position="886"/>
        <end position="1081"/>
    </location>
</feature>
<evidence type="ECO:0000259" key="2">
    <source>
        <dbReference type="Pfam" id="PF05170"/>
    </source>
</evidence>
<dbReference type="STRING" id="1458461.BN1012_Phect444"/>
<name>X5M6K7_9HYPH</name>
<sequence length="1182" mass="121087">MAFDAGGEKVLRSIWSYAGLALALIVAAILIVPGFLDWSRYAGLIEAQAEAVTGRDVTISGDVRISLLPTPKLTLGRMTLANAPGASAPHMAEIESMTAELSVGSLFRGDLNISRLSMKQPVLWLEETPEGRGNWLFQNGSSESPEGETLVTPSEPDSAVQGALDVLPPLTIGEIEIEEGQIGLRNLGIGTDFEITSINALVGASSLNGPYKAKGTGVFVGEQADFLATLGEVSSEKAYPANVSLTFKDAEAAFSGIVTGRGADIRFDGAVSANAAAGLAPALGALTAGQPVALSAGVVATPGGITLREIEAEAGAVSLTGGFVATAGPSFTVETDAVLNRLDFTGFDTAGLPLTMTSVASAIQATIEQAPAGSYRVLVEDVRLPSDRLSNLEVSAEAGGDTISVKSLSVQMPGDAEANAEGALSIGGEGAYFSGDVSVRGSKTSELVSWLNKGSVPHIFSEQPLEKMAAKASVFLTPARVSLDKLFIDLDGGLISGQLATSFEQRPQVEVSLNIEKIALPTDNLPVVGKIVPGRPVDLGFDGNVAFNVEALDAGPIHLESLSLKLETNETDVTLRELLFQSAQGASATLSGQSSATQGQFQATLTAPSVASLDGLLPLPKASLDSLSSLSMSAKAQWPDEAALGDAADGQMETVGFSVLGRAGDVRVETEGQFAPGQNGTSDAAYSVTTTFGADQWQKLVRVGAAFMALSGDTAEQAEADAQDQLPKSAADTPQTVTAVVEGTMGAPAIVAIQASTAGMTGTVAGQVDFAHSPARFDLDVAFDTPIAQAVAQAAGHYLGDISSVDVTGGLAFDGTGYDIGATSVRIEGTDGAFDADINGRLAPAEKRPAGALVVTSRETDLLLLSRLLDGTYFRVPVTSDEEDIDADNNSYWSADLLDTSLLNLADIDFTASGGGVSFGPLVADQLVVSGQVVDQELSFSDLRASVFGGEVRGVLTVNADAGIALEATMAATNLDAGLTSEALGFGTVGTGTAAFDLTATGNGLSALAFVSSLKGEGSFKVEGGTLAGLDLAALSDGLQQLEDIKNFASLADATLTSGATPYSEIAGTIAMTAGVMRAPDIDVAVEMAEVKTAAYADIGRAALDAETTFTLNVPEGAPAATIVFAGDFSDPERTVNTVDLEAFAGRQLLQKEIDAIGGGESSELQVILDLAKDQEAESATP</sequence>
<evidence type="ECO:0000313" key="3">
    <source>
        <dbReference type="EMBL" id="CDO58658.1"/>
    </source>
</evidence>
<dbReference type="Pfam" id="PF05170">
    <property type="entry name" value="AsmA"/>
    <property type="match status" value="2"/>
</dbReference>
<proteinExistence type="predicted"/>
<feature type="transmembrane region" description="Helical" evidence="1">
    <location>
        <begin position="14"/>
        <end position="36"/>
    </location>
</feature>
<gene>
    <name evidence="3" type="ORF">BN1012_Phect444</name>
</gene>
<dbReference type="InterPro" id="IPR052894">
    <property type="entry name" value="AsmA-related"/>
</dbReference>
<feature type="domain" description="AsmA" evidence="2">
    <location>
        <begin position="15"/>
        <end position="206"/>
    </location>
</feature>
<dbReference type="GO" id="GO:0005886">
    <property type="term" value="C:plasma membrane"/>
    <property type="evidence" value="ECO:0007669"/>
    <property type="project" value="TreeGrafter"/>
</dbReference>
<keyword evidence="1" id="KW-0812">Transmembrane</keyword>
<dbReference type="KEGG" id="pect:BN1012_Phect444"/>
<keyword evidence="1" id="KW-1133">Transmembrane helix</keyword>
<reference evidence="3 4" key="1">
    <citation type="journal article" date="2014" name="Front. Genet.">
        <title>Genome and metabolic network of "Candidatus Phaeomarinobacter ectocarpi" Ec32, a new candidate genus of Alphaproteobacteria frequently associated with brown algae.</title>
        <authorList>
            <person name="Dittami S.M."/>
            <person name="Barbeyron T."/>
            <person name="Boyen C."/>
            <person name="Cambefort J."/>
            <person name="Collet G."/>
            <person name="Delage L."/>
            <person name="Gobet A."/>
            <person name="Groisillier A."/>
            <person name="Leblanc C."/>
            <person name="Michel G."/>
            <person name="Scornet D."/>
            <person name="Siegel A."/>
            <person name="Tapia J.E."/>
            <person name="Tonon T."/>
        </authorList>
    </citation>
    <scope>NUCLEOTIDE SEQUENCE [LARGE SCALE GENOMIC DNA]</scope>
    <source>
        <strain evidence="3 4">Ec32</strain>
    </source>
</reference>
<dbReference type="PANTHER" id="PTHR30441">
    <property type="entry name" value="DUF748 DOMAIN-CONTAINING PROTEIN"/>
    <property type="match status" value="1"/>
</dbReference>
<dbReference type="GO" id="GO:0090313">
    <property type="term" value="P:regulation of protein targeting to membrane"/>
    <property type="evidence" value="ECO:0007669"/>
    <property type="project" value="TreeGrafter"/>
</dbReference>
<evidence type="ECO:0000313" key="4">
    <source>
        <dbReference type="Proteomes" id="UP000032160"/>
    </source>
</evidence>
<keyword evidence="1" id="KW-0472">Membrane</keyword>
<accession>X5M6K7</accession>
<keyword evidence="4" id="KW-1185">Reference proteome</keyword>
<dbReference type="InterPro" id="IPR007844">
    <property type="entry name" value="AsmA"/>
</dbReference>
<dbReference type="EMBL" id="HG966617">
    <property type="protein sequence ID" value="CDO58658.1"/>
    <property type="molecule type" value="Genomic_DNA"/>
</dbReference>
<dbReference type="HOGENOM" id="CLU_272823_0_0_5"/>
<dbReference type="AlphaFoldDB" id="X5M6K7"/>
<dbReference type="Proteomes" id="UP000032160">
    <property type="component" value="Chromosome I"/>
</dbReference>